<dbReference type="SUPFAM" id="SSF55681">
    <property type="entry name" value="Class II aaRS and biotin synthetases"/>
    <property type="match status" value="1"/>
</dbReference>
<comment type="miscellaneous">
    <text evidence="8">This function is generally fulfilled by the C-terminal part of HisG, which is missing in some bacteria such as this one.</text>
</comment>
<dbReference type="Pfam" id="PF13393">
    <property type="entry name" value="tRNA-synt_His"/>
    <property type="match status" value="1"/>
</dbReference>
<dbReference type="NCBIfam" id="NF009086">
    <property type="entry name" value="PRK12421.1"/>
    <property type="match status" value="1"/>
</dbReference>
<dbReference type="GO" id="GO:0016757">
    <property type="term" value="F:glycosyltransferase activity"/>
    <property type="evidence" value="ECO:0007669"/>
    <property type="project" value="UniProtKB-KW"/>
</dbReference>
<name>A0A5C8ZKX6_9GAMM</name>
<dbReference type="GO" id="GO:0000105">
    <property type="term" value="P:L-histidine biosynthetic process"/>
    <property type="evidence" value="ECO:0007669"/>
    <property type="project" value="UniProtKB-UniRule"/>
</dbReference>
<protein>
    <recommendedName>
        <fullName evidence="5 8">ATP phosphoribosyltransferase regulatory subunit</fullName>
    </recommendedName>
</protein>
<evidence type="ECO:0000256" key="6">
    <source>
        <dbReference type="ARBA" id="ARBA00022490"/>
    </source>
</evidence>
<dbReference type="AlphaFoldDB" id="A0A5C8ZKX6"/>
<dbReference type="InterPro" id="IPR041715">
    <property type="entry name" value="HisRS-like_core"/>
</dbReference>
<dbReference type="NCBIfam" id="NF008935">
    <property type="entry name" value="PRK12292.1-1"/>
    <property type="match status" value="1"/>
</dbReference>
<evidence type="ECO:0000256" key="2">
    <source>
        <dbReference type="ARBA" id="ARBA00004667"/>
    </source>
</evidence>
<evidence type="ECO:0000256" key="5">
    <source>
        <dbReference type="ARBA" id="ARBA00020397"/>
    </source>
</evidence>
<evidence type="ECO:0000313" key="11">
    <source>
        <dbReference type="EMBL" id="TXS89236.1"/>
    </source>
</evidence>
<dbReference type="PANTHER" id="PTHR43707:SF1">
    <property type="entry name" value="HISTIDINE--TRNA LIGASE, MITOCHONDRIAL-RELATED"/>
    <property type="match status" value="1"/>
</dbReference>
<dbReference type="InterPro" id="IPR045864">
    <property type="entry name" value="aa-tRNA-synth_II/BPL/LPL"/>
</dbReference>
<evidence type="ECO:0000256" key="1">
    <source>
        <dbReference type="ARBA" id="ARBA00004496"/>
    </source>
</evidence>
<dbReference type="InterPro" id="IPR004516">
    <property type="entry name" value="HisRS/HisZ"/>
</dbReference>
<dbReference type="PIRSF" id="PIRSF001549">
    <property type="entry name" value="His-tRNA_synth"/>
    <property type="match status" value="1"/>
</dbReference>
<evidence type="ECO:0000256" key="3">
    <source>
        <dbReference type="ARBA" id="ARBA00005539"/>
    </source>
</evidence>
<comment type="caution">
    <text evidence="11">The sequence shown here is derived from an EMBL/GenBank/DDBJ whole genome shotgun (WGS) entry which is preliminary data.</text>
</comment>
<keyword evidence="11" id="KW-0808">Transferase</keyword>
<evidence type="ECO:0000313" key="12">
    <source>
        <dbReference type="Proteomes" id="UP000321039"/>
    </source>
</evidence>
<evidence type="ECO:0000259" key="10">
    <source>
        <dbReference type="Pfam" id="PF13393"/>
    </source>
</evidence>
<comment type="similarity">
    <text evidence="3 8">Belongs to the class-II aminoacyl-tRNA synthetase family. HisZ subfamily.</text>
</comment>
<feature type="binding site" evidence="9">
    <location>
        <position position="130"/>
    </location>
    <ligand>
        <name>L-histidine</name>
        <dbReference type="ChEBI" id="CHEBI:57595"/>
    </ligand>
</feature>
<comment type="subunit">
    <text evidence="4 8">Heteromultimer composed of HisG and HisZ subunits.</text>
</comment>
<dbReference type="Proteomes" id="UP000321039">
    <property type="component" value="Unassembled WGS sequence"/>
</dbReference>
<feature type="binding site" evidence="9">
    <location>
        <begin position="83"/>
        <end position="85"/>
    </location>
    <ligand>
        <name>L-histidine</name>
        <dbReference type="ChEBI" id="CHEBI:57595"/>
    </ligand>
</feature>
<dbReference type="NCBIfam" id="TIGR00443">
    <property type="entry name" value="hisZ_biosyn_reg"/>
    <property type="match status" value="1"/>
</dbReference>
<keyword evidence="12" id="KW-1185">Reference proteome</keyword>
<comment type="subcellular location">
    <subcellularLocation>
        <location evidence="1 8">Cytoplasm</location>
    </subcellularLocation>
</comment>
<keyword evidence="8" id="KW-0028">Amino-acid biosynthesis</keyword>
<dbReference type="RefSeq" id="WP_148070278.1">
    <property type="nucleotide sequence ID" value="NZ_VRZA01000011.1"/>
</dbReference>
<dbReference type="CDD" id="cd00773">
    <property type="entry name" value="HisRS-like_core"/>
    <property type="match status" value="1"/>
</dbReference>
<feature type="binding site" evidence="9">
    <location>
        <position position="271"/>
    </location>
    <ligand>
        <name>L-histidine</name>
        <dbReference type="ChEBI" id="CHEBI:57595"/>
    </ligand>
</feature>
<gene>
    <name evidence="8" type="primary">hisZ</name>
    <name evidence="11" type="ORF">FV139_20050</name>
</gene>
<dbReference type="UniPathway" id="UPA00031">
    <property type="reaction ID" value="UER00006"/>
</dbReference>
<dbReference type="EMBL" id="VRZA01000011">
    <property type="protein sequence ID" value="TXS89236.1"/>
    <property type="molecule type" value="Genomic_DNA"/>
</dbReference>
<dbReference type="GO" id="GO:0004821">
    <property type="term" value="F:histidine-tRNA ligase activity"/>
    <property type="evidence" value="ECO:0007669"/>
    <property type="project" value="TreeGrafter"/>
</dbReference>
<evidence type="ECO:0000256" key="9">
    <source>
        <dbReference type="PIRSR" id="PIRSR001549-1"/>
    </source>
</evidence>
<proteinExistence type="inferred from homology"/>
<keyword evidence="8" id="KW-0368">Histidine biosynthesis</keyword>
<dbReference type="PANTHER" id="PTHR43707">
    <property type="entry name" value="HISTIDYL-TRNA SYNTHETASE"/>
    <property type="match status" value="1"/>
</dbReference>
<evidence type="ECO:0000256" key="8">
    <source>
        <dbReference type="HAMAP-Rule" id="MF_00125"/>
    </source>
</evidence>
<dbReference type="GO" id="GO:0005737">
    <property type="term" value="C:cytoplasm"/>
    <property type="evidence" value="ECO:0007669"/>
    <property type="project" value="UniProtKB-SubCell"/>
</dbReference>
<dbReference type="Gene3D" id="3.30.930.10">
    <property type="entry name" value="Bira Bifunctional Protein, Domain 2"/>
    <property type="match status" value="1"/>
</dbReference>
<comment type="function">
    <text evidence="7 8">Required for the first step of histidine biosynthesis. May allow the feedback regulation of ATP phosphoribosyltransferase activity by histidine.</text>
</comment>
<organism evidence="11 12">
    <name type="scientific">Parahaliea maris</name>
    <dbReference type="NCBI Taxonomy" id="2716870"/>
    <lineage>
        <taxon>Bacteria</taxon>
        <taxon>Pseudomonadati</taxon>
        <taxon>Pseudomonadota</taxon>
        <taxon>Gammaproteobacteria</taxon>
        <taxon>Cellvibrionales</taxon>
        <taxon>Halieaceae</taxon>
        <taxon>Parahaliea</taxon>
    </lineage>
</organism>
<accession>A0A5C8ZKX6</accession>
<sequence length="394" mass="42672">MTSVDRWQLPDGVEEVLPQQAAAAERLRRQLLDLYRSWGYQLVIPPLVEFTESLLIGLGADLDLLTFKMTDQLSGRSLGVRADITPQVARIDAHSLGQEGVTRLCYAGSILHTRPRTPTGSRSPIQLGAELYGDDSLAADVEIIRLMLATLASAGLSDITLDLGHVGVYGAVLEAAALEQEQEDAVFDALQRKSRPDLELALAGADEATRELILSLLELHGDETVLTRARELFGERAPRALAAIEALQDVATDICRQRPDVAIYFDLAELRGYHYHTGIVFAAYVPGHGQALANGGRYNDVGKVFGRARPATGFATDLKALMALLPAEETGRGAISMPDSDDPALLDRVNALRAAGEVVINCLSGVPDPRCDRELVEREGEWDLQSLTIDQATS</sequence>
<comment type="pathway">
    <text evidence="2 8">Amino-acid biosynthesis; L-histidine biosynthesis; L-histidine from 5-phospho-alpha-D-ribose 1-diphosphate: step 1/9.</text>
</comment>
<feature type="domain" description="Class II Histidinyl-tRNA synthetase (HisRS)-like catalytic core" evidence="10">
    <location>
        <begin position="12"/>
        <end position="321"/>
    </location>
</feature>
<reference evidence="11 12" key="1">
    <citation type="submission" date="2019-08" db="EMBL/GenBank/DDBJ databases">
        <title>Parahaliea maris sp. nov., isolated from the surface seawater.</title>
        <authorList>
            <person name="Liu Y."/>
        </authorList>
    </citation>
    <scope>NUCLEOTIDE SEQUENCE [LARGE SCALE GENOMIC DNA]</scope>
    <source>
        <strain evidence="11 12">HSLHS9</strain>
    </source>
</reference>
<dbReference type="GO" id="GO:0006427">
    <property type="term" value="P:histidyl-tRNA aminoacylation"/>
    <property type="evidence" value="ECO:0007669"/>
    <property type="project" value="TreeGrafter"/>
</dbReference>
<keyword evidence="11" id="KW-0328">Glycosyltransferase</keyword>
<dbReference type="HAMAP" id="MF_00125">
    <property type="entry name" value="HisZ"/>
    <property type="match status" value="1"/>
</dbReference>
<feature type="binding site" evidence="9">
    <location>
        <position position="126"/>
    </location>
    <ligand>
        <name>L-histidine</name>
        <dbReference type="ChEBI" id="CHEBI:57595"/>
    </ligand>
</feature>
<evidence type="ECO:0000256" key="7">
    <source>
        <dbReference type="ARBA" id="ARBA00025246"/>
    </source>
</evidence>
<dbReference type="InterPro" id="IPR004517">
    <property type="entry name" value="HisZ"/>
</dbReference>
<evidence type="ECO:0000256" key="4">
    <source>
        <dbReference type="ARBA" id="ARBA00011496"/>
    </source>
</evidence>
<keyword evidence="6 8" id="KW-0963">Cytoplasm</keyword>